<organism evidence="1 2">
    <name type="scientific">Agrobacterium phage Atu_ph08</name>
    <dbReference type="NCBI Taxonomy" id="2024265"/>
    <lineage>
        <taxon>Viruses</taxon>
        <taxon>Duplodnaviria</taxon>
        <taxon>Heunggongvirae</taxon>
        <taxon>Uroviricota</taxon>
        <taxon>Caudoviricetes</taxon>
        <taxon>Roslyckyvirus</taxon>
        <taxon>Roslyckyvirus ph08</taxon>
    </lineage>
</organism>
<accession>A0A2L0V0X4</accession>
<evidence type="ECO:0000313" key="2">
    <source>
        <dbReference type="Proteomes" id="UP000222678"/>
    </source>
</evidence>
<sequence>MVEAYEDDYGYWKVGCGACGSHSGTLHPNHKPDAKRLVIESWNRRPDVDELRAQLAIVLEDRARFPDKPDTIGTMINAHYGNLKAKAETAEEHCRRLHLEKTVGVREARRQALELAAGTHETRVTEIRNDPASYKNGKITKSAKRASDFHERSAQAILALQSEDN</sequence>
<dbReference type="RefSeq" id="YP_010660335.1">
    <property type="nucleotide sequence ID" value="NC_070876.1"/>
</dbReference>
<dbReference type="KEGG" id="vg:77936330"/>
<keyword evidence="2" id="KW-1185">Reference proteome</keyword>
<proteinExistence type="predicted"/>
<dbReference type="EMBL" id="MF403009">
    <property type="protein sequence ID" value="AUZ95472.1"/>
    <property type="molecule type" value="Genomic_DNA"/>
</dbReference>
<name>A0A2L0V0X4_9CAUD</name>
<protein>
    <submittedName>
        <fullName evidence="1">Uncharacterized protein</fullName>
    </submittedName>
</protein>
<evidence type="ECO:0000313" key="1">
    <source>
        <dbReference type="EMBL" id="AUZ95472.1"/>
    </source>
</evidence>
<dbReference type="Proteomes" id="UP000222678">
    <property type="component" value="Genome"/>
</dbReference>
<reference evidence="1 2" key="1">
    <citation type="submission" date="2017-06" db="EMBL/GenBank/DDBJ databases">
        <authorList>
            <person name="Kim H.J."/>
            <person name="Triplett B.A."/>
        </authorList>
    </citation>
    <scope>NUCLEOTIDE SEQUENCE [LARGE SCALE GENOMIC DNA]</scope>
</reference>
<dbReference type="GeneID" id="77936330"/>